<evidence type="ECO:0000313" key="2">
    <source>
        <dbReference type="Proteomes" id="UP000675881"/>
    </source>
</evidence>
<gene>
    <name evidence="1" type="ORF">LSAA_14650</name>
</gene>
<sequence>MSPSKKMQLPENAIRKSGFTKTFICSHFNSFPEEARISETDTLFMSVYVTSGNYNAIKSSRKLKKICESRYGISKKLSDKNMMARFSDECNKPFLWSPNTFEPINPFRIPPISMALRPLFLKVPPEQPKIPQN</sequence>
<dbReference type="Proteomes" id="UP000675881">
    <property type="component" value="Chromosome 9"/>
</dbReference>
<protein>
    <submittedName>
        <fullName evidence="1">(salmon louse) hypothetical protein</fullName>
    </submittedName>
</protein>
<accession>A0A7R8HEN4</accession>
<evidence type="ECO:0000313" key="1">
    <source>
        <dbReference type="EMBL" id="CAF3045749.1"/>
    </source>
</evidence>
<keyword evidence="2" id="KW-1185">Reference proteome</keyword>
<organism evidence="1 2">
    <name type="scientific">Lepeophtheirus salmonis</name>
    <name type="common">Salmon louse</name>
    <name type="synonym">Caligus salmonis</name>
    <dbReference type="NCBI Taxonomy" id="72036"/>
    <lineage>
        <taxon>Eukaryota</taxon>
        <taxon>Metazoa</taxon>
        <taxon>Ecdysozoa</taxon>
        <taxon>Arthropoda</taxon>
        <taxon>Crustacea</taxon>
        <taxon>Multicrustacea</taxon>
        <taxon>Hexanauplia</taxon>
        <taxon>Copepoda</taxon>
        <taxon>Siphonostomatoida</taxon>
        <taxon>Caligidae</taxon>
        <taxon>Lepeophtheirus</taxon>
    </lineage>
</organism>
<dbReference type="AlphaFoldDB" id="A0A7R8HEN4"/>
<name>A0A7R8HEN4_LEPSM</name>
<reference evidence="1" key="1">
    <citation type="submission" date="2021-02" db="EMBL/GenBank/DDBJ databases">
        <authorList>
            <person name="Bekaert M."/>
        </authorList>
    </citation>
    <scope>NUCLEOTIDE SEQUENCE</scope>
    <source>
        <strain evidence="1">IoA-00</strain>
    </source>
</reference>
<dbReference type="EMBL" id="HG994588">
    <property type="protein sequence ID" value="CAF3045749.1"/>
    <property type="molecule type" value="Genomic_DNA"/>
</dbReference>
<proteinExistence type="predicted"/>